<evidence type="ECO:0000256" key="1">
    <source>
        <dbReference type="ARBA" id="ARBA00010476"/>
    </source>
</evidence>
<dbReference type="SMART" id="SM00271">
    <property type="entry name" value="DnaJ"/>
    <property type="match status" value="1"/>
</dbReference>
<dbReference type="Proteomes" id="UP000249390">
    <property type="component" value="Unassembled WGS sequence"/>
</dbReference>
<dbReference type="AlphaFoldDB" id="A0A328DWM2"/>
<proteinExistence type="inferred from homology"/>
<dbReference type="EMBL" id="NQVE01000067">
    <property type="protein sequence ID" value="RAL50137.1"/>
    <property type="molecule type" value="Genomic_DNA"/>
</dbReference>
<reference evidence="4 5" key="1">
    <citation type="submission" date="2018-06" db="EMBL/GenBank/DDBJ databases">
        <title>The Genome of Cuscuta australis (Dodder) Provides Insight into the Evolution of Plant Parasitism.</title>
        <authorList>
            <person name="Liu H."/>
        </authorList>
    </citation>
    <scope>NUCLEOTIDE SEQUENCE [LARGE SCALE GENOMIC DNA]</scope>
    <source>
        <strain evidence="5">cv. Yunnan</strain>
        <tissue evidence="4">Vines</tissue>
    </source>
</reference>
<dbReference type="InterPro" id="IPR009073">
    <property type="entry name" value="HscB_oligo_C"/>
</dbReference>
<dbReference type="Pfam" id="PF07743">
    <property type="entry name" value="HSCB_C"/>
    <property type="match status" value="1"/>
</dbReference>
<feature type="domain" description="J" evidence="3">
    <location>
        <begin position="125"/>
        <end position="197"/>
    </location>
</feature>
<gene>
    <name evidence="4" type="ORF">DM860_007811</name>
</gene>
<dbReference type="PANTHER" id="PTHR14021:SF15">
    <property type="entry name" value="IRON-SULFUR CLUSTER CO-CHAPERONE PROTEIN HSCB"/>
    <property type="match status" value="1"/>
</dbReference>
<evidence type="ECO:0000313" key="5">
    <source>
        <dbReference type="Proteomes" id="UP000249390"/>
    </source>
</evidence>
<dbReference type="GO" id="GO:0001671">
    <property type="term" value="F:ATPase activator activity"/>
    <property type="evidence" value="ECO:0007669"/>
    <property type="project" value="InterPro"/>
</dbReference>
<evidence type="ECO:0000256" key="2">
    <source>
        <dbReference type="ARBA" id="ARBA00023186"/>
    </source>
</evidence>
<comment type="similarity">
    <text evidence="1">Belongs to the HscB family.</text>
</comment>
<organism evidence="4 5">
    <name type="scientific">Cuscuta australis</name>
    <dbReference type="NCBI Taxonomy" id="267555"/>
    <lineage>
        <taxon>Eukaryota</taxon>
        <taxon>Viridiplantae</taxon>
        <taxon>Streptophyta</taxon>
        <taxon>Embryophyta</taxon>
        <taxon>Tracheophyta</taxon>
        <taxon>Spermatophyta</taxon>
        <taxon>Magnoliopsida</taxon>
        <taxon>eudicotyledons</taxon>
        <taxon>Gunneridae</taxon>
        <taxon>Pentapetalae</taxon>
        <taxon>asterids</taxon>
        <taxon>lamiids</taxon>
        <taxon>Solanales</taxon>
        <taxon>Convolvulaceae</taxon>
        <taxon>Cuscuteae</taxon>
        <taxon>Cuscuta</taxon>
        <taxon>Cuscuta subgen. Grammica</taxon>
        <taxon>Cuscuta sect. Cleistogrammica</taxon>
    </lineage>
</organism>
<dbReference type="GO" id="GO:0051259">
    <property type="term" value="P:protein complex oligomerization"/>
    <property type="evidence" value="ECO:0007669"/>
    <property type="project" value="InterPro"/>
</dbReference>
<protein>
    <recommendedName>
        <fullName evidence="3">J domain-containing protein</fullName>
    </recommendedName>
</protein>
<name>A0A328DWM2_9ASTE</name>
<dbReference type="InterPro" id="IPR004640">
    <property type="entry name" value="HscB"/>
</dbReference>
<dbReference type="CDD" id="cd06257">
    <property type="entry name" value="DnaJ"/>
    <property type="match status" value="1"/>
</dbReference>
<comment type="caution">
    <text evidence="4">The sequence shown here is derived from an EMBL/GenBank/DDBJ whole genome shotgun (WGS) entry which is preliminary data.</text>
</comment>
<accession>A0A328DWM2</accession>
<dbReference type="NCBIfam" id="TIGR00714">
    <property type="entry name" value="hscB"/>
    <property type="match status" value="1"/>
</dbReference>
<sequence>MMWTKKFMSFTALSRTLFYQYPILSPALSRIPFNFYSQISISSSSPSSSSSSPTHIKEASPSRLFLCQRLHFPGGNICSQSAKYFCTVSAEKLKCWNCNSEAPRTHPFLVCEICASIQHVDETIDYFQVFGLEKKYDIECKNLEHKYKDWQRKLHPDLVHTKSEKEKEFAAEQSARVIDAYRTLSNSLSRAKYLVKLEGWFVDEEERILDPELLAEIMEIRETIEESADPQALKHIKAQVQEKYEERARAFALAFENRNAEEALSSIQKMAYYKRAIEEIVKKQ</sequence>
<dbReference type="Gene3D" id="1.20.1280.20">
    <property type="entry name" value="HscB, C-terminal domain"/>
    <property type="match status" value="1"/>
</dbReference>
<keyword evidence="2" id="KW-0143">Chaperone</keyword>
<dbReference type="InterPro" id="IPR036869">
    <property type="entry name" value="J_dom_sf"/>
</dbReference>
<evidence type="ECO:0000259" key="3">
    <source>
        <dbReference type="PROSITE" id="PS50076"/>
    </source>
</evidence>
<dbReference type="GO" id="GO:0051087">
    <property type="term" value="F:protein-folding chaperone binding"/>
    <property type="evidence" value="ECO:0007669"/>
    <property type="project" value="InterPro"/>
</dbReference>
<dbReference type="PANTHER" id="PTHR14021">
    <property type="entry name" value="IRON-SULFUR CLUSTER CO-CHAPERONE PROTEIN HSCB"/>
    <property type="match status" value="1"/>
</dbReference>
<dbReference type="SUPFAM" id="SSF47144">
    <property type="entry name" value="HSC20 (HSCB), C-terminal oligomerisation domain"/>
    <property type="match status" value="1"/>
</dbReference>
<dbReference type="Gene3D" id="1.10.287.110">
    <property type="entry name" value="DnaJ domain"/>
    <property type="match status" value="1"/>
</dbReference>
<dbReference type="SUPFAM" id="SSF46565">
    <property type="entry name" value="Chaperone J-domain"/>
    <property type="match status" value="1"/>
</dbReference>
<evidence type="ECO:0000313" key="4">
    <source>
        <dbReference type="EMBL" id="RAL50137.1"/>
    </source>
</evidence>
<dbReference type="FunFam" id="1.10.287.110:FF:000082">
    <property type="entry name" value="Iron-sulfur cluster co-chaperone protein HscB, mitochondrial"/>
    <property type="match status" value="1"/>
</dbReference>
<dbReference type="InterPro" id="IPR001623">
    <property type="entry name" value="DnaJ_domain"/>
</dbReference>
<dbReference type="InterPro" id="IPR036386">
    <property type="entry name" value="HscB_C_sf"/>
</dbReference>
<keyword evidence="5" id="KW-1185">Reference proteome</keyword>
<dbReference type="PROSITE" id="PS50076">
    <property type="entry name" value="DNAJ_2"/>
    <property type="match status" value="1"/>
</dbReference>
<dbReference type="GO" id="GO:0044571">
    <property type="term" value="P:[2Fe-2S] cluster assembly"/>
    <property type="evidence" value="ECO:0007669"/>
    <property type="project" value="InterPro"/>
</dbReference>